<comment type="caution">
    <text evidence="1">The sequence shown here is derived from an EMBL/GenBank/DDBJ whole genome shotgun (WGS) entry which is preliminary data.</text>
</comment>
<reference evidence="1 2" key="1">
    <citation type="submission" date="2021-02" db="EMBL/GenBank/DDBJ databases">
        <title>Leptospira ainlahdjerensis sp. nov., Leptospira ainazelensis sp. nov., Leptospira abararensis sp. nov. and Leptospira chreensis sp. nov., four new species isolated from water sources in Algeria.</title>
        <authorList>
            <person name="Amara Korba A."/>
            <person name="Kainiu M."/>
            <person name="Vincent A.T."/>
            <person name="Mariet J.-F."/>
            <person name="Veyrier F.J."/>
            <person name="Goarant C."/>
            <person name="Picardeau M."/>
        </authorList>
    </citation>
    <scope>NUCLEOTIDE SEQUENCE [LARGE SCALE GENOMIC DNA]</scope>
    <source>
        <strain evidence="1 2">201903070</strain>
    </source>
</reference>
<name>A0ABS2UBF8_9LEPT</name>
<keyword evidence="2" id="KW-1185">Reference proteome</keyword>
<evidence type="ECO:0000313" key="2">
    <source>
        <dbReference type="Proteomes" id="UP000724686"/>
    </source>
</evidence>
<evidence type="ECO:0000313" key="1">
    <source>
        <dbReference type="EMBL" id="MBM9576893.1"/>
    </source>
</evidence>
<proteinExistence type="predicted"/>
<accession>A0ABS2UBF8</accession>
<dbReference type="Gene3D" id="2.20.140.10">
    <property type="entry name" value="WGR domain"/>
    <property type="match status" value="1"/>
</dbReference>
<organism evidence="1 2">
    <name type="scientific">Leptospira ainlahdjerensis</name>
    <dbReference type="NCBI Taxonomy" id="2810033"/>
    <lineage>
        <taxon>Bacteria</taxon>
        <taxon>Pseudomonadati</taxon>
        <taxon>Spirochaetota</taxon>
        <taxon>Spirochaetia</taxon>
        <taxon>Leptospirales</taxon>
        <taxon>Leptospiraceae</taxon>
        <taxon>Leptospira</taxon>
    </lineage>
</organism>
<gene>
    <name evidence="1" type="ORF">JWG45_06965</name>
</gene>
<sequence>MQDYLFKEEDGSLRFWQTEIYEKNLVITEGRLGIDRKIEIKKYFNEKEVFQNLESLRNDTFKEGFRRASQLDPNMENEILIKIEKESDFHIRLEIAESLLLNVSDSNRKKLLKSLVRDCDCILMGLGTSDGEDYDGEDEYYPQMIQEETGLTPENARNIYKKKFFAYGNLLESE</sequence>
<protein>
    <submittedName>
        <fullName evidence="1">Molybdate metabolism regulator</fullName>
    </submittedName>
</protein>
<dbReference type="Proteomes" id="UP000724686">
    <property type="component" value="Unassembled WGS sequence"/>
</dbReference>
<dbReference type="EMBL" id="JAFFPU010000028">
    <property type="protein sequence ID" value="MBM9576893.1"/>
    <property type="molecule type" value="Genomic_DNA"/>
</dbReference>